<dbReference type="Proteomes" id="UP000002287">
    <property type="component" value="Chromosome 1"/>
</dbReference>
<feature type="transmembrane region" description="Helical" evidence="4">
    <location>
        <begin position="12"/>
        <end position="32"/>
    </location>
</feature>
<reference evidence="6" key="1">
    <citation type="submission" date="2007-03" db="EMBL/GenBank/DDBJ databases">
        <title>Complete sequence of chromosome 1 of Burkholderia vietnamiensis G4.</title>
        <authorList>
            <consortium name="US DOE Joint Genome Institute"/>
            <person name="Copeland A."/>
            <person name="Lucas S."/>
            <person name="Lapidus A."/>
            <person name="Barry K."/>
            <person name="Detter J.C."/>
            <person name="Glavina del Rio T."/>
            <person name="Hammon N."/>
            <person name="Israni S."/>
            <person name="Dalin E."/>
            <person name="Tice H."/>
            <person name="Pitluck S."/>
            <person name="Chain P."/>
            <person name="Malfatti S."/>
            <person name="Shin M."/>
            <person name="Vergez L."/>
            <person name="Schmutz J."/>
            <person name="Larimer F."/>
            <person name="Land M."/>
            <person name="Hauser L."/>
            <person name="Kyrpides N."/>
            <person name="Tiedje J."/>
            <person name="Richardson P."/>
        </authorList>
    </citation>
    <scope>NUCLEOTIDE SEQUENCE [LARGE SCALE GENOMIC DNA]</scope>
    <source>
        <strain evidence="6">G4 / LMG 22486</strain>
    </source>
</reference>
<accession>A4JFV5</accession>
<evidence type="ECO:0000256" key="3">
    <source>
        <dbReference type="RuleBase" id="RU000389"/>
    </source>
</evidence>
<dbReference type="AlphaFoldDB" id="A4JFV5"/>
<dbReference type="EMBL" id="CP000614">
    <property type="protein sequence ID" value="ABO55158.1"/>
    <property type="molecule type" value="Genomic_DNA"/>
</dbReference>
<sequence length="150" mass="14945">MLNKASAGFTLIELMIVVAIIGILAAIAIPAYNNYTTKAKFTEVVLAADPAKTAIATCATTGDCVSGNSIDLTQVASGSIPCVGAGSGCSPATKYAASVTNDNQGNITATAGTSSGLNGETYVLEPQYSGGRVDWAVSGTCQTRAGGAIC</sequence>
<dbReference type="NCBIfam" id="TIGR02532">
    <property type="entry name" value="IV_pilin_GFxxxE"/>
    <property type="match status" value="1"/>
</dbReference>
<dbReference type="KEGG" id="bvi:Bcep1808_2156"/>
<dbReference type="InterPro" id="IPR012902">
    <property type="entry name" value="N_methyl_site"/>
</dbReference>
<evidence type="ECO:0000256" key="1">
    <source>
        <dbReference type="ARBA" id="ARBA00005233"/>
    </source>
</evidence>
<protein>
    <submittedName>
        <fullName evidence="5">Prepilin peptidase dependent protein D</fullName>
    </submittedName>
</protein>
<evidence type="ECO:0000313" key="5">
    <source>
        <dbReference type="EMBL" id="ABO55158.1"/>
    </source>
</evidence>
<dbReference type="eggNOG" id="COG4969">
    <property type="taxonomic scope" value="Bacteria"/>
</dbReference>
<name>A4JFV5_BURVG</name>
<gene>
    <name evidence="5" type="ordered locus">Bcep1808_2156</name>
</gene>
<dbReference type="SUPFAM" id="SSF54523">
    <property type="entry name" value="Pili subunits"/>
    <property type="match status" value="1"/>
</dbReference>
<dbReference type="InterPro" id="IPR045584">
    <property type="entry name" value="Pilin-like"/>
</dbReference>
<dbReference type="Pfam" id="PF00114">
    <property type="entry name" value="Pilin"/>
    <property type="match status" value="1"/>
</dbReference>
<evidence type="ECO:0000313" key="6">
    <source>
        <dbReference type="Proteomes" id="UP000002287"/>
    </source>
</evidence>
<keyword evidence="3" id="KW-0281">Fimbrium</keyword>
<dbReference type="GO" id="GO:0007155">
    <property type="term" value="P:cell adhesion"/>
    <property type="evidence" value="ECO:0007669"/>
    <property type="project" value="InterPro"/>
</dbReference>
<keyword evidence="2" id="KW-0488">Methylation</keyword>
<evidence type="ECO:0000256" key="4">
    <source>
        <dbReference type="SAM" id="Phobius"/>
    </source>
</evidence>
<dbReference type="HOGENOM" id="CLU_091705_4_1_4"/>
<dbReference type="PROSITE" id="PS00409">
    <property type="entry name" value="PROKAR_NTER_METHYL"/>
    <property type="match status" value="1"/>
</dbReference>
<comment type="similarity">
    <text evidence="1 3">Belongs to the N-Me-Phe pilin family.</text>
</comment>
<proteinExistence type="inferred from homology"/>
<dbReference type="PANTHER" id="PTHR30093:SF34">
    <property type="entry name" value="PREPILIN PEPTIDASE-DEPENDENT PROTEIN D"/>
    <property type="match status" value="1"/>
</dbReference>
<dbReference type="PANTHER" id="PTHR30093">
    <property type="entry name" value="GENERAL SECRETION PATHWAY PROTEIN G"/>
    <property type="match status" value="1"/>
</dbReference>
<dbReference type="Gene3D" id="3.30.700.10">
    <property type="entry name" value="Glycoprotein, Type 4 Pilin"/>
    <property type="match status" value="1"/>
</dbReference>
<keyword evidence="4" id="KW-0812">Transmembrane</keyword>
<evidence type="ECO:0000256" key="2">
    <source>
        <dbReference type="ARBA" id="ARBA00022481"/>
    </source>
</evidence>
<dbReference type="GO" id="GO:0044096">
    <property type="term" value="C:type IV pilus"/>
    <property type="evidence" value="ECO:0007669"/>
    <property type="project" value="TreeGrafter"/>
</dbReference>
<keyword evidence="4" id="KW-1133">Transmembrane helix</keyword>
<dbReference type="GO" id="GO:0043107">
    <property type="term" value="P:type IV pilus-dependent motility"/>
    <property type="evidence" value="ECO:0007669"/>
    <property type="project" value="TreeGrafter"/>
</dbReference>
<organism evidence="5 6">
    <name type="scientific">Burkholderia vietnamiensis (strain G4 / LMG 22486)</name>
    <name type="common">Burkholderia cepacia (strain R1808)</name>
    <dbReference type="NCBI Taxonomy" id="269482"/>
    <lineage>
        <taxon>Bacteria</taxon>
        <taxon>Pseudomonadati</taxon>
        <taxon>Pseudomonadota</taxon>
        <taxon>Betaproteobacteria</taxon>
        <taxon>Burkholderiales</taxon>
        <taxon>Burkholderiaceae</taxon>
        <taxon>Burkholderia</taxon>
        <taxon>Burkholderia cepacia complex</taxon>
    </lineage>
</organism>
<dbReference type="InterPro" id="IPR001082">
    <property type="entry name" value="Pilin"/>
</dbReference>
<dbReference type="Pfam" id="PF07963">
    <property type="entry name" value="N_methyl"/>
    <property type="match status" value="1"/>
</dbReference>
<keyword evidence="4" id="KW-0472">Membrane</keyword>